<proteinExistence type="predicted"/>
<evidence type="ECO:0000313" key="3">
    <source>
        <dbReference type="Proteomes" id="UP000076482"/>
    </source>
</evidence>
<dbReference type="PIRSF" id="PIRSF002939">
    <property type="entry name" value="RNA_polymerase_sigma-H_factor"/>
    <property type="match status" value="1"/>
</dbReference>
<dbReference type="EMBL" id="LJKE01000015">
    <property type="protein sequence ID" value="KZD72116.1"/>
    <property type="molecule type" value="Genomic_DNA"/>
</dbReference>
<dbReference type="InterPro" id="IPR013325">
    <property type="entry name" value="RNA_pol_sigma_r2"/>
</dbReference>
<dbReference type="GO" id="GO:0016987">
    <property type="term" value="F:sigma factor activity"/>
    <property type="evidence" value="ECO:0007669"/>
    <property type="project" value="InterPro"/>
</dbReference>
<feature type="domain" description="Helix-turn-helix conjugative transposon-like" evidence="1">
    <location>
        <begin position="16"/>
        <end position="75"/>
    </location>
</feature>
<dbReference type="NCBIfam" id="TIGR02937">
    <property type="entry name" value="sigma70-ECF"/>
    <property type="match status" value="1"/>
</dbReference>
<dbReference type="Proteomes" id="UP000076482">
    <property type="component" value="Unassembled WGS sequence"/>
</dbReference>
<dbReference type="Pfam" id="PF12645">
    <property type="entry name" value="HTH_16"/>
    <property type="match status" value="1"/>
</dbReference>
<dbReference type="AlphaFoldDB" id="A0A164QSG2"/>
<gene>
    <name evidence="2" type="ORF">B4088_0577</name>
</gene>
<dbReference type="RefSeq" id="WP_063259799.1">
    <property type="nucleotide sequence ID" value="NZ_LJKE01000015.1"/>
</dbReference>
<sequence>MKKEYSSLERQKHVLELIKEAKENDELAINELLEMYIPLIRSIIFKYGFFQIGGTQDDLIQEGSIGIMKAIKDFNFDSVVSSFISKKGADAIITDSDLFAGFEQFLNLCIRRQLITAIKTASRQKHMPINGYISLDCQLPDNENLSLADLFANKEEIQNKVNFDYLPPEEQVILKEMEHIYETKIKQRLSETENNIFSLYRKNIKYKEIQEILNIESEKKIDNAIQRSRKKIEEIIAEDEQEYYNN</sequence>
<reference evidence="2 3" key="1">
    <citation type="submission" date="2015-09" db="EMBL/GenBank/DDBJ databases">
        <title>Bacillus cereus food isolates.</title>
        <authorList>
            <person name="Boekhorst J."/>
        </authorList>
    </citation>
    <scope>NUCLEOTIDE SEQUENCE [LARGE SCALE GENOMIC DNA]</scope>
    <source>
        <strain evidence="2 3">B4088</strain>
    </source>
</reference>
<dbReference type="PATRIC" id="fig|1396.535.peg.4329"/>
<organism evidence="2 3">
    <name type="scientific">Bacillus cereus</name>
    <dbReference type="NCBI Taxonomy" id="1396"/>
    <lineage>
        <taxon>Bacteria</taxon>
        <taxon>Bacillati</taxon>
        <taxon>Bacillota</taxon>
        <taxon>Bacilli</taxon>
        <taxon>Bacillales</taxon>
        <taxon>Bacillaceae</taxon>
        <taxon>Bacillus</taxon>
        <taxon>Bacillus cereus group</taxon>
    </lineage>
</organism>
<dbReference type="SUPFAM" id="SSF88946">
    <property type="entry name" value="Sigma2 domain of RNA polymerase sigma factors"/>
    <property type="match status" value="1"/>
</dbReference>
<dbReference type="InterPro" id="IPR014284">
    <property type="entry name" value="RNA_pol_sigma-70_dom"/>
</dbReference>
<accession>A0A164QSG2</accession>
<dbReference type="InterPro" id="IPR016371">
    <property type="entry name" value="RNA_pol_sigma-H_factor"/>
</dbReference>
<name>A0A164QSG2_BACCE</name>
<protein>
    <submittedName>
        <fullName evidence="2">RNA polymerase sporulation specific sigma factor SigH</fullName>
    </submittedName>
</protein>
<dbReference type="GO" id="GO:0006352">
    <property type="term" value="P:DNA-templated transcription initiation"/>
    <property type="evidence" value="ECO:0007669"/>
    <property type="project" value="InterPro"/>
</dbReference>
<evidence type="ECO:0000313" key="2">
    <source>
        <dbReference type="EMBL" id="KZD72116.1"/>
    </source>
</evidence>
<dbReference type="InterPro" id="IPR024760">
    <property type="entry name" value="HTH_dom_conjug_TS-like"/>
</dbReference>
<evidence type="ECO:0000259" key="1">
    <source>
        <dbReference type="Pfam" id="PF12645"/>
    </source>
</evidence>
<dbReference type="GO" id="GO:0003677">
    <property type="term" value="F:DNA binding"/>
    <property type="evidence" value="ECO:0007669"/>
    <property type="project" value="InterPro"/>
</dbReference>
<comment type="caution">
    <text evidence="2">The sequence shown here is derived from an EMBL/GenBank/DDBJ whole genome shotgun (WGS) entry which is preliminary data.</text>
</comment>
<dbReference type="Gene3D" id="1.20.120.1810">
    <property type="match status" value="1"/>
</dbReference>